<reference evidence="2" key="1">
    <citation type="submission" date="2015-04" db="EMBL/GenBank/DDBJ databases">
        <authorList>
            <person name="Mushtaq Mamoona"/>
        </authorList>
    </citation>
    <scope>NUCLEOTIDE SEQUENCE [LARGE SCALE GENOMIC DNA]</scope>
    <source>
        <strain evidence="2">AN4859/03</strain>
    </source>
</reference>
<dbReference type="AlphaFoldDB" id="A0A0G4K552"/>
<proteinExistence type="predicted"/>
<protein>
    <submittedName>
        <fullName evidence="1">Uncharacterized protein</fullName>
    </submittedName>
</protein>
<organism evidence="1 2">
    <name type="scientific">Brachyspira suanatina</name>
    <dbReference type="NCBI Taxonomy" id="381802"/>
    <lineage>
        <taxon>Bacteria</taxon>
        <taxon>Pseudomonadati</taxon>
        <taxon>Spirochaetota</taxon>
        <taxon>Spirochaetia</taxon>
        <taxon>Brachyspirales</taxon>
        <taxon>Brachyspiraceae</taxon>
        <taxon>Brachyspira</taxon>
    </lineage>
</organism>
<dbReference type="RefSeq" id="WP_048593622.1">
    <property type="nucleotide sequence ID" value="NZ_CVLB01000001.1"/>
</dbReference>
<sequence length="374" mass="43866">MEDIVKEYIDYTKQKSNIEEVANKKLVSQNEKFLKLKEYVKENHDKELDICRQIASEFENMDILKSYYAANFVGHSLHHEDIIDDEIGKNIINLFFRNIDNACRFIENAAQLYNVDEDDLTDDDIARINIDIMYRLDYKPLEAFIGIDMMIPPVMTVICSNQDLRKYFINLGLEDHIEYLEGYVNALSYVHIGIEACYKTKILVLSPKVQRGFYIEASDMSNGYYLITLLEAELYKKGLLKRYGIDNYEFNETIYNIAAGNEHPQELMEAEAHQQYYTIYALQKDGTYNIEDENGELDCYKILYSDMSPEEIPDLDGTHILIMDSEGMWTKPVKWDISYFTKPHQKLKPYVKILDEISDEEYNSWIEKIKNSNS</sequence>
<dbReference type="Proteomes" id="UP000043763">
    <property type="component" value="Unassembled WGS sequence"/>
</dbReference>
<dbReference type="EMBL" id="CVLB01000001">
    <property type="protein sequence ID" value="CRF31968.1"/>
    <property type="molecule type" value="Genomic_DNA"/>
</dbReference>
<name>A0A0G4K552_9SPIR</name>
<accession>A0A0G4K552</accession>
<evidence type="ECO:0000313" key="1">
    <source>
        <dbReference type="EMBL" id="CRF31968.1"/>
    </source>
</evidence>
<keyword evidence="2" id="KW-1185">Reference proteome</keyword>
<evidence type="ECO:0000313" key="2">
    <source>
        <dbReference type="Proteomes" id="UP000043763"/>
    </source>
</evidence>
<gene>
    <name evidence="1" type="ORF">BRSU_0487</name>
</gene>
<dbReference type="OrthoDB" id="2078977at2"/>